<feature type="compositionally biased region" description="Basic and acidic residues" evidence="1">
    <location>
        <begin position="11"/>
        <end position="35"/>
    </location>
</feature>
<comment type="caution">
    <text evidence="2">The sequence shown here is derived from an EMBL/GenBank/DDBJ whole genome shotgun (WGS) entry which is preliminary data.</text>
</comment>
<evidence type="ECO:0000256" key="1">
    <source>
        <dbReference type="SAM" id="MobiDB-lite"/>
    </source>
</evidence>
<gene>
    <name evidence="2" type="ORF">LG52_1039</name>
</gene>
<accession>A0A0D8C0W9</accession>
<dbReference type="EMBL" id="JYBP01000003">
    <property type="protein sequence ID" value="KJE29262.1"/>
    <property type="molecule type" value="Genomic_DNA"/>
</dbReference>
<protein>
    <submittedName>
        <fullName evidence="2">Uncharacterized protein</fullName>
    </submittedName>
</protein>
<organism evidence="2 3">
    <name type="scientific">Geobacillus kaustophilus</name>
    <dbReference type="NCBI Taxonomy" id="1462"/>
    <lineage>
        <taxon>Bacteria</taxon>
        <taxon>Bacillati</taxon>
        <taxon>Bacillota</taxon>
        <taxon>Bacilli</taxon>
        <taxon>Bacillales</taxon>
        <taxon>Anoxybacillaceae</taxon>
        <taxon>Geobacillus</taxon>
        <taxon>Geobacillus thermoleovorans group</taxon>
    </lineage>
</organism>
<feature type="region of interest" description="Disordered" evidence="1">
    <location>
        <begin position="1"/>
        <end position="42"/>
    </location>
</feature>
<evidence type="ECO:0000313" key="2">
    <source>
        <dbReference type="EMBL" id="KJE29262.1"/>
    </source>
</evidence>
<dbReference type="Proteomes" id="UP000032522">
    <property type="component" value="Unassembled WGS sequence"/>
</dbReference>
<feature type="compositionally biased region" description="Polar residues" evidence="1">
    <location>
        <begin position="1"/>
        <end position="10"/>
    </location>
</feature>
<sequence>MRQPKQNDSVEQQRKKQQPDKDMEKQTGYGDKKLEGPNYPAE</sequence>
<dbReference type="RefSeq" id="WP_269430072.1">
    <property type="nucleotide sequence ID" value="NZ_JYBP01000003.1"/>
</dbReference>
<reference evidence="2 3" key="1">
    <citation type="submission" date="2015-01" db="EMBL/GenBank/DDBJ databases">
        <authorList>
            <person name="Filippidou S."/>
            <person name="Jeanneret N."/>
            <person name="Russel-Delif L."/>
            <person name="Junier T."/>
            <person name="Wunderlin T."/>
            <person name="Molina V."/>
            <person name="Johnson S.L."/>
            <person name="Davenport K.W."/>
            <person name="Chain P.S."/>
            <person name="Dorador C."/>
            <person name="Junier P."/>
        </authorList>
    </citation>
    <scope>NUCLEOTIDE SEQUENCE [LARGE SCALE GENOMIC DNA]</scope>
    <source>
        <strain evidence="2 3">Et7/4</strain>
    </source>
</reference>
<name>A0A0D8C0W9_GEOKU</name>
<dbReference type="AlphaFoldDB" id="A0A0D8C0W9"/>
<proteinExistence type="predicted"/>
<dbReference type="PATRIC" id="fig|1462.6.peg.1211"/>
<evidence type="ECO:0000313" key="3">
    <source>
        <dbReference type="Proteomes" id="UP000032522"/>
    </source>
</evidence>